<dbReference type="PANTHER" id="PTHR45913:SF19">
    <property type="entry name" value="LOW QUALITY PROTEIN: ZINC FINGER BED DOMAIN-CONTAINING PROTEIN 5-LIKE"/>
    <property type="match status" value="1"/>
</dbReference>
<comment type="caution">
    <text evidence="2">The sequence shown here is derived from an EMBL/GenBank/DDBJ whole genome shotgun (WGS) entry which is preliminary data.</text>
</comment>
<dbReference type="AlphaFoldDB" id="A0A4C1XNR4"/>
<protein>
    <submittedName>
        <fullName evidence="2">Zinc finger BED domain-containing protein 5</fullName>
    </submittedName>
</protein>
<gene>
    <name evidence="2" type="primary">ZBED5</name>
    <name evidence="2" type="ORF">EVAR_46561_1</name>
</gene>
<dbReference type="Proteomes" id="UP000299102">
    <property type="component" value="Unassembled WGS sequence"/>
</dbReference>
<reference evidence="2 3" key="1">
    <citation type="journal article" date="2019" name="Commun. Biol.">
        <title>The bagworm genome reveals a unique fibroin gene that provides high tensile strength.</title>
        <authorList>
            <person name="Kono N."/>
            <person name="Nakamura H."/>
            <person name="Ohtoshi R."/>
            <person name="Tomita M."/>
            <person name="Numata K."/>
            <person name="Arakawa K."/>
        </authorList>
    </citation>
    <scope>NUCLEOTIDE SEQUENCE [LARGE SCALE GENOMIC DNA]</scope>
</reference>
<feature type="signal peptide" evidence="1">
    <location>
        <begin position="1"/>
        <end position="22"/>
    </location>
</feature>
<dbReference type="EMBL" id="BGZK01000903">
    <property type="protein sequence ID" value="GBP64632.1"/>
    <property type="molecule type" value="Genomic_DNA"/>
</dbReference>
<organism evidence="2 3">
    <name type="scientific">Eumeta variegata</name>
    <name type="common">Bagworm moth</name>
    <name type="synonym">Eumeta japonica</name>
    <dbReference type="NCBI Taxonomy" id="151549"/>
    <lineage>
        <taxon>Eukaryota</taxon>
        <taxon>Metazoa</taxon>
        <taxon>Ecdysozoa</taxon>
        <taxon>Arthropoda</taxon>
        <taxon>Hexapoda</taxon>
        <taxon>Insecta</taxon>
        <taxon>Pterygota</taxon>
        <taxon>Neoptera</taxon>
        <taxon>Endopterygota</taxon>
        <taxon>Lepidoptera</taxon>
        <taxon>Glossata</taxon>
        <taxon>Ditrysia</taxon>
        <taxon>Tineoidea</taxon>
        <taxon>Psychidae</taxon>
        <taxon>Oiketicinae</taxon>
        <taxon>Eumeta</taxon>
    </lineage>
</organism>
<keyword evidence="3" id="KW-1185">Reference proteome</keyword>
<dbReference type="PANTHER" id="PTHR45913">
    <property type="entry name" value="EPM2A-INTERACTING PROTEIN 1"/>
    <property type="match status" value="1"/>
</dbReference>
<feature type="chain" id="PRO_5020041197" evidence="1">
    <location>
        <begin position="23"/>
        <end position="154"/>
    </location>
</feature>
<evidence type="ECO:0000256" key="1">
    <source>
        <dbReference type="SAM" id="SignalP"/>
    </source>
</evidence>
<accession>A0A4C1XNR4</accession>
<evidence type="ECO:0000313" key="2">
    <source>
        <dbReference type="EMBL" id="GBP64632.1"/>
    </source>
</evidence>
<dbReference type="STRING" id="151549.A0A4C1XNR4"/>
<keyword evidence="1" id="KW-0732">Signal</keyword>
<sequence length="154" mass="17444">MLVPHVIVEELILLLAKIIISAILEEKTANELNIMSSSIKYIKNYIADMSVNIDEQLIENVILYASRYNTLRSDESTDMCNDANSLTFVRHEPDQTTGEDLPFCQHLRTNTAGEAILEVLDIFRRLVILSGTVARRKHGRARAATETKEGLWSR</sequence>
<evidence type="ECO:0000313" key="3">
    <source>
        <dbReference type="Proteomes" id="UP000299102"/>
    </source>
</evidence>
<name>A0A4C1XNR4_EUMVA</name>
<proteinExistence type="predicted"/>